<dbReference type="RefSeq" id="XP_041292211.1">
    <property type="nucleotide sequence ID" value="XM_041437493.1"/>
</dbReference>
<accession>A0A9P7JTJ5</accession>
<evidence type="ECO:0000256" key="4">
    <source>
        <dbReference type="ARBA" id="ARBA00023136"/>
    </source>
</evidence>
<dbReference type="Proteomes" id="UP000823399">
    <property type="component" value="Unassembled WGS sequence"/>
</dbReference>
<evidence type="ECO:0000256" key="5">
    <source>
        <dbReference type="SAM" id="Phobius"/>
    </source>
</evidence>
<evidence type="ECO:0000313" key="7">
    <source>
        <dbReference type="Proteomes" id="UP000823399"/>
    </source>
</evidence>
<feature type="transmembrane region" description="Helical" evidence="5">
    <location>
        <begin position="159"/>
        <end position="183"/>
    </location>
</feature>
<dbReference type="GO" id="GO:0016020">
    <property type="term" value="C:membrane"/>
    <property type="evidence" value="ECO:0007669"/>
    <property type="project" value="UniProtKB-SubCell"/>
</dbReference>
<dbReference type="GO" id="GO:0016765">
    <property type="term" value="F:transferase activity, transferring alkyl or aryl (other than methyl) groups"/>
    <property type="evidence" value="ECO:0007669"/>
    <property type="project" value="InterPro"/>
</dbReference>
<dbReference type="CDD" id="cd13965">
    <property type="entry name" value="PT_UbiA_3"/>
    <property type="match status" value="1"/>
</dbReference>
<sequence length="348" mass="39115">MRPNRWGKRFCHNRDGIGESSLATYQPKEANRRSCTALCTVDALFLNRRLATMQTSAFTRSDTLFGMLLTIFLFVKSDIKTTLIPITIFSVSSAPLCTPHRIVPVVWWIFLHLLQFDTSNQIQDVEEDAKNKPIRPLPAGLISLRHAIILRWGLVPACWIISILHGGPVLFSSVALVLFTILYNELQAHRHWLTKNVVTAIGFASFEIGGTLIAGCDASHMDAAACLSVAISTAVFATTIHTQDFKDEEGDRLTGRMTLPIVSPQLGRASVLPLLAFWSIAVSFVWELTWAYSILLLCFSVLIGVRFLLLRSRAADQTSFLLYNVWLSAVHMLPGYWRYLQYQDPFLK</sequence>
<dbReference type="Gene3D" id="1.10.357.140">
    <property type="entry name" value="UbiA prenyltransferase"/>
    <property type="match status" value="1"/>
</dbReference>
<comment type="subcellular location">
    <subcellularLocation>
        <location evidence="1">Membrane</location>
        <topology evidence="1">Multi-pass membrane protein</topology>
    </subcellularLocation>
</comment>
<dbReference type="EMBL" id="JABBWM010000031">
    <property type="protein sequence ID" value="KAG2107397.1"/>
    <property type="molecule type" value="Genomic_DNA"/>
</dbReference>
<dbReference type="InterPro" id="IPR000537">
    <property type="entry name" value="UbiA_prenyltransferase"/>
</dbReference>
<reference evidence="6" key="1">
    <citation type="journal article" date="2020" name="New Phytol.">
        <title>Comparative genomics reveals dynamic genome evolution in host specialist ectomycorrhizal fungi.</title>
        <authorList>
            <person name="Lofgren L.A."/>
            <person name="Nguyen N.H."/>
            <person name="Vilgalys R."/>
            <person name="Ruytinx J."/>
            <person name="Liao H.L."/>
            <person name="Branco S."/>
            <person name="Kuo A."/>
            <person name="LaButti K."/>
            <person name="Lipzen A."/>
            <person name="Andreopoulos W."/>
            <person name="Pangilinan J."/>
            <person name="Riley R."/>
            <person name="Hundley H."/>
            <person name="Na H."/>
            <person name="Barry K."/>
            <person name="Grigoriev I.V."/>
            <person name="Stajich J.E."/>
            <person name="Kennedy P.G."/>
        </authorList>
    </citation>
    <scope>NUCLEOTIDE SEQUENCE</scope>
    <source>
        <strain evidence="6">FC423</strain>
    </source>
</reference>
<evidence type="ECO:0000313" key="6">
    <source>
        <dbReference type="EMBL" id="KAG2107397.1"/>
    </source>
</evidence>
<dbReference type="AlphaFoldDB" id="A0A9P7JTJ5"/>
<gene>
    <name evidence="6" type="ORF">F5147DRAFT_697079</name>
</gene>
<evidence type="ECO:0000256" key="1">
    <source>
        <dbReference type="ARBA" id="ARBA00004141"/>
    </source>
</evidence>
<feature type="transmembrane region" description="Helical" evidence="5">
    <location>
        <begin position="290"/>
        <end position="309"/>
    </location>
</feature>
<dbReference type="PANTHER" id="PTHR42723:SF1">
    <property type="entry name" value="CHLOROPHYLL SYNTHASE, CHLOROPLASTIC"/>
    <property type="match status" value="1"/>
</dbReference>
<keyword evidence="7" id="KW-1185">Reference proteome</keyword>
<keyword evidence="4 5" id="KW-0472">Membrane</keyword>
<dbReference type="InterPro" id="IPR044878">
    <property type="entry name" value="UbiA_sf"/>
</dbReference>
<dbReference type="Pfam" id="PF01040">
    <property type="entry name" value="UbiA"/>
    <property type="match status" value="1"/>
</dbReference>
<dbReference type="InterPro" id="IPR050475">
    <property type="entry name" value="Prenyltransferase_related"/>
</dbReference>
<proteinExistence type="predicted"/>
<organism evidence="6 7">
    <name type="scientific">Suillus discolor</name>
    <dbReference type="NCBI Taxonomy" id="1912936"/>
    <lineage>
        <taxon>Eukaryota</taxon>
        <taxon>Fungi</taxon>
        <taxon>Dikarya</taxon>
        <taxon>Basidiomycota</taxon>
        <taxon>Agaricomycotina</taxon>
        <taxon>Agaricomycetes</taxon>
        <taxon>Agaricomycetidae</taxon>
        <taxon>Boletales</taxon>
        <taxon>Suillineae</taxon>
        <taxon>Suillaceae</taxon>
        <taxon>Suillus</taxon>
    </lineage>
</organism>
<dbReference type="PANTHER" id="PTHR42723">
    <property type="entry name" value="CHLOROPHYLL SYNTHASE"/>
    <property type="match status" value="1"/>
</dbReference>
<protein>
    <submittedName>
        <fullName evidence="6">UbiA prenyltransferase family-domain-containing protein</fullName>
    </submittedName>
</protein>
<keyword evidence="2 5" id="KW-0812">Transmembrane</keyword>
<name>A0A9P7JTJ5_9AGAM</name>
<feature type="transmembrane region" description="Helical" evidence="5">
    <location>
        <begin position="321"/>
        <end position="339"/>
    </location>
</feature>
<keyword evidence="3 5" id="KW-1133">Transmembrane helix</keyword>
<evidence type="ECO:0000256" key="3">
    <source>
        <dbReference type="ARBA" id="ARBA00022989"/>
    </source>
</evidence>
<evidence type="ECO:0000256" key="2">
    <source>
        <dbReference type="ARBA" id="ARBA00022692"/>
    </source>
</evidence>
<comment type="caution">
    <text evidence="6">The sequence shown here is derived from an EMBL/GenBank/DDBJ whole genome shotgun (WGS) entry which is preliminary data.</text>
</comment>
<dbReference type="GeneID" id="64699752"/>
<dbReference type="OrthoDB" id="434972at2759"/>